<reference evidence="1" key="1">
    <citation type="submission" date="2022-01" db="EMBL/GenBank/DDBJ databases">
        <authorList>
            <person name="King R."/>
        </authorList>
    </citation>
    <scope>NUCLEOTIDE SEQUENCE</scope>
</reference>
<evidence type="ECO:0000313" key="1">
    <source>
        <dbReference type="EMBL" id="CAH1404852.1"/>
    </source>
</evidence>
<keyword evidence="2" id="KW-1185">Reference proteome</keyword>
<gene>
    <name evidence="1" type="ORF">NEZAVI_LOCUS13182</name>
</gene>
<proteinExistence type="predicted"/>
<evidence type="ECO:0000313" key="2">
    <source>
        <dbReference type="Proteomes" id="UP001152798"/>
    </source>
</evidence>
<sequence>MFSANLATSFMSTPRPSRKLLVESGIVPRAPNQRPLTWNSLVISLEMRKLKSRRLPIRIPPLPNILNGPLNSIAIDFGYDPRKND</sequence>
<dbReference type="EMBL" id="OV725082">
    <property type="protein sequence ID" value="CAH1404852.1"/>
    <property type="molecule type" value="Genomic_DNA"/>
</dbReference>
<dbReference type="Proteomes" id="UP001152798">
    <property type="component" value="Chromosome 6"/>
</dbReference>
<dbReference type="AlphaFoldDB" id="A0A9P0HNI4"/>
<name>A0A9P0HNI4_NEZVI</name>
<organism evidence="1 2">
    <name type="scientific">Nezara viridula</name>
    <name type="common">Southern green stink bug</name>
    <name type="synonym">Cimex viridulus</name>
    <dbReference type="NCBI Taxonomy" id="85310"/>
    <lineage>
        <taxon>Eukaryota</taxon>
        <taxon>Metazoa</taxon>
        <taxon>Ecdysozoa</taxon>
        <taxon>Arthropoda</taxon>
        <taxon>Hexapoda</taxon>
        <taxon>Insecta</taxon>
        <taxon>Pterygota</taxon>
        <taxon>Neoptera</taxon>
        <taxon>Paraneoptera</taxon>
        <taxon>Hemiptera</taxon>
        <taxon>Heteroptera</taxon>
        <taxon>Panheteroptera</taxon>
        <taxon>Pentatomomorpha</taxon>
        <taxon>Pentatomoidea</taxon>
        <taxon>Pentatomidae</taxon>
        <taxon>Pentatominae</taxon>
        <taxon>Nezara</taxon>
    </lineage>
</organism>
<accession>A0A9P0HNI4</accession>
<protein>
    <submittedName>
        <fullName evidence="1">Uncharacterized protein</fullName>
    </submittedName>
</protein>